<accession>A0A231HED4</accession>
<dbReference type="Proteomes" id="UP000215506">
    <property type="component" value="Unassembled WGS sequence"/>
</dbReference>
<evidence type="ECO:0000313" key="1">
    <source>
        <dbReference type="EMBL" id="OXR47254.1"/>
    </source>
</evidence>
<gene>
    <name evidence="1" type="ORF">B7C42_00376</name>
</gene>
<proteinExistence type="predicted"/>
<evidence type="ECO:0000313" key="2">
    <source>
        <dbReference type="Proteomes" id="UP000215506"/>
    </source>
</evidence>
<sequence>MQPMPTDEEFVDLEQLLEIEDGPRLIATHYTTADEAIEMVRAAQLLGLGVRLQNRLRADEPDEDGEDVAVEEWVLDLYESPPESADEE</sequence>
<protein>
    <submittedName>
        <fullName evidence="1">Uncharacterized protein</fullName>
    </submittedName>
</protein>
<dbReference type="AlphaFoldDB" id="A0A231HED4"/>
<organism evidence="1 2">
    <name type="scientific">Nocardia cerradoensis</name>
    <dbReference type="NCBI Taxonomy" id="85688"/>
    <lineage>
        <taxon>Bacteria</taxon>
        <taxon>Bacillati</taxon>
        <taxon>Actinomycetota</taxon>
        <taxon>Actinomycetes</taxon>
        <taxon>Mycobacteriales</taxon>
        <taxon>Nocardiaceae</taxon>
        <taxon>Nocardia</taxon>
    </lineage>
</organism>
<keyword evidence="2" id="KW-1185">Reference proteome</keyword>
<reference evidence="1 2" key="1">
    <citation type="submission" date="2017-07" db="EMBL/GenBank/DDBJ databases">
        <title>First draft Genome Sequence of Nocardia cerradoensis isolated from human infection.</title>
        <authorList>
            <person name="Carrasco G."/>
        </authorList>
    </citation>
    <scope>NUCLEOTIDE SEQUENCE [LARGE SCALE GENOMIC DNA]</scope>
    <source>
        <strain evidence="1 2">CNM20130759</strain>
    </source>
</reference>
<comment type="caution">
    <text evidence="1">The sequence shown here is derived from an EMBL/GenBank/DDBJ whole genome shotgun (WGS) entry which is preliminary data.</text>
</comment>
<dbReference type="EMBL" id="NGAF01000001">
    <property type="protein sequence ID" value="OXR47254.1"/>
    <property type="molecule type" value="Genomic_DNA"/>
</dbReference>
<name>A0A231HED4_9NOCA</name>